<feature type="domain" description="Helicase C-terminal" evidence="23">
    <location>
        <begin position="380"/>
        <end position="538"/>
    </location>
</feature>
<dbReference type="GO" id="GO:0003723">
    <property type="term" value="F:RNA binding"/>
    <property type="evidence" value="ECO:0000318"/>
    <property type="project" value="GO_Central"/>
</dbReference>
<evidence type="ECO:0000256" key="5">
    <source>
        <dbReference type="ARBA" id="ARBA00022723"/>
    </source>
</evidence>
<evidence type="ECO:0000256" key="6">
    <source>
        <dbReference type="ARBA" id="ARBA00022737"/>
    </source>
</evidence>
<sequence length="1666" mass="186268">MLDTKMSYNGDDEVKDSAETAKHFEPRSYQIQIFQVALRKNTIAVLETGAGKTMIAVMLIKEIGRAMKTSGNKMLIIFLAPTVHLVNQQFEVIKIHTDFKVEEYYGAKGIDEWSAKCWEKEISEQDVMVMTPQILLDALRKAFLRIEMVCLVIFDECHRATGNHPYMKIMKEFYHKSRNKPKIFGMTASPVVRKGVSSVMDCEDQISELECVLDSQIYIVEDKTEVEVFVPSAKEINRYYNSTQFSHEDLKTKLKSSRSKFDALLVSIQASLPTQFKDTDDAFNGLKKRLSKYHTKIVCCLDDLGLICAYEAAKDCLENVRVLNTTEDFEFYRASSMQCMSFLEEVLHIIGETLPDENLTFSEMGSHFSEAIKLGYISPKLHELIQIFQSFGGATGVLCLIFVERIITAKVIEKFMKRLGFLSHFTFSYLTGGNASADALTPQMQKKTLDLFRHGKVNLLFSTDVAEEGIHVPNCSCVIRFDLPKTVRSYVQSRGRARQTDSQYILMLERGNIKQRDLLFDVIRSERSMTETATNRDPSACISKVCDVDDINTYTVVATGASITADSSVSLIYRYCEKLPGDKYFTPKPTFQLSLCGESYTCTLVLPPNAAFQTITGPVNRNVHLSKQLVCLEACKKLHQMGALDDHLLPYVEEPPEIGFSEKTNESSGAGTTKRKELHGTTHIRALSGGWGDKMDGVTLQAYKIDFSCNLAWVFYSGFVLLIDANLDDDVANAEVELYLTDKLVKSSISPSGQMHLDADQVRRSKCFQEFFFNGLFGKLFTGSKSSGTQREFLLKKENKSLWNTLNMYLLLPLDSSGIPNDESLRINWRGVDSCVSIVEFLKENSLLSADSCLVSKGNSCSTNSFETEYKVSEVIHLANSNVNLYNLKDMVVLAIHTGRIYSVIKVMIDMSADSCFDSSNAMPPKYATFREYFNKKYGIELMHPQQPLLLLKQSHNPHNLLAKSSQAGGSLCRKTSDAGTALIVDKLQNHVHMPPELLICIDISISVLKSFYLLPSLMHRLEALMLTSQLRDEISYHPSNGCISSSLILEALTTLRCCEKFSLERLELLGDSVLKYAVSCNLFLKYPKEHEGQLSARRSRAVCNSTLHKLGTNKKVQGYIRDSAFDPCRWAAPGQHSLRNVPCLCGLDTHEVPLERKFQTEETSVAVGRVCDRGHRWMCSKTISDCVEALIGAYFIGGGLTAALSLMKWLGMDVEFDPILIDDVIRNSSLWSSMPKVNELETLETKLCYSFSAKGLLLEAVTHPSVEEPGVGYCYQRLEFLGDSVLDLLITCHLYQSHKDVDPGELTDLRSANVNNENFAQVAVRHNLQQHLQHGSGLLLTQITEYVKSASGPSNETMSLRAKVPKVLGDLVESIAGAILMDTKLNTDEVWRIFKPLLSPIITPDRLELPPLRELNETCDSLGYFIKEKCTNKGELVHAELWLQMEDILLIGEGCERSKKAAKGQAASYLLKELKERGISHSRYASKTKKLELESVGGSSVPDLDINHCSQPNGGELVEPISYKKLKTIERLLPVESIADPSLAGDCSHKVSAPELSSSVTISISMQKGGPRSSLYELCKRQHWPMPSLHTIEHKSRLPIEFGDGSEKRKGFNSFVSRISLHIPNSGVIESTGNHSPDKKSSHDSAALSMLHELAKQGKCTIVNL</sequence>
<evidence type="ECO:0000256" key="4">
    <source>
        <dbReference type="ARBA" id="ARBA00022722"/>
    </source>
</evidence>
<dbReference type="GO" id="GO:0004525">
    <property type="term" value="F:ribonuclease III activity"/>
    <property type="evidence" value="ECO:0000318"/>
    <property type="project" value="GO_Central"/>
</dbReference>
<dbReference type="GO" id="GO:0046872">
    <property type="term" value="F:metal ion binding"/>
    <property type="evidence" value="ECO:0007669"/>
    <property type="project" value="UniProtKB-KW"/>
</dbReference>
<keyword evidence="4" id="KW-0540">Nuclease</keyword>
<dbReference type="GO" id="GO:0030422">
    <property type="term" value="P:siRNA processing"/>
    <property type="evidence" value="ECO:0000318"/>
    <property type="project" value="GO_Central"/>
</dbReference>
<dbReference type="GO" id="GO:0004386">
    <property type="term" value="F:helicase activity"/>
    <property type="evidence" value="ECO:0007669"/>
    <property type="project" value="UniProtKB-KW"/>
</dbReference>
<keyword evidence="10" id="KW-0347">Helicase</keyword>
<reference evidence="26" key="1">
    <citation type="submission" date="2025-08" db="UniProtKB">
        <authorList>
            <consortium name="RefSeq"/>
        </authorList>
    </citation>
    <scope>IDENTIFICATION</scope>
</reference>
<keyword evidence="7" id="KW-0547">Nucleotide-binding</keyword>
<feature type="domain" description="Dicer dsRNA-binding fold" evidence="24">
    <location>
        <begin position="568"/>
        <end position="658"/>
    </location>
</feature>
<gene>
    <name evidence="26" type="primary">LOC104600522</name>
</gene>
<evidence type="ECO:0000259" key="22">
    <source>
        <dbReference type="PROSITE" id="PS51192"/>
    </source>
</evidence>
<dbReference type="Pfam" id="PF00270">
    <property type="entry name" value="DEAD"/>
    <property type="match status" value="1"/>
</dbReference>
<dbReference type="FunFam" id="1.10.1520.10:FF:000004">
    <property type="entry name" value="Endoribonuclease dicer-like 1"/>
    <property type="match status" value="1"/>
</dbReference>
<keyword evidence="8" id="KW-0255">Endonuclease</keyword>
<evidence type="ECO:0000259" key="20">
    <source>
        <dbReference type="PROSITE" id="PS50142"/>
    </source>
</evidence>
<dbReference type="Pfam" id="PF00271">
    <property type="entry name" value="Helicase_C"/>
    <property type="match status" value="1"/>
</dbReference>
<dbReference type="SMART" id="SM00487">
    <property type="entry name" value="DEXDc"/>
    <property type="match status" value="1"/>
</dbReference>
<dbReference type="PROSITE" id="PS00517">
    <property type="entry name" value="RNASE_3_1"/>
    <property type="match status" value="1"/>
</dbReference>
<dbReference type="OrthoDB" id="6513042at2759"/>
<dbReference type="PANTHER" id="PTHR14950:SF46">
    <property type="entry name" value="ENDORIBONUCLEASE DICER HOMOLOG 3"/>
    <property type="match status" value="1"/>
</dbReference>
<dbReference type="SMART" id="SM00535">
    <property type="entry name" value="RIBOc"/>
    <property type="match status" value="2"/>
</dbReference>
<evidence type="ECO:0000256" key="13">
    <source>
        <dbReference type="ARBA" id="ARBA00022884"/>
    </source>
</evidence>
<dbReference type="OMA" id="TRKNHAY"/>
<evidence type="ECO:0000313" key="25">
    <source>
        <dbReference type="Proteomes" id="UP000189703"/>
    </source>
</evidence>
<organism evidence="25 26">
    <name type="scientific">Nelumbo nucifera</name>
    <name type="common">Sacred lotus</name>
    <dbReference type="NCBI Taxonomy" id="4432"/>
    <lineage>
        <taxon>Eukaryota</taxon>
        <taxon>Viridiplantae</taxon>
        <taxon>Streptophyta</taxon>
        <taxon>Embryophyta</taxon>
        <taxon>Tracheophyta</taxon>
        <taxon>Spermatophyta</taxon>
        <taxon>Magnoliopsida</taxon>
        <taxon>Proteales</taxon>
        <taxon>Nelumbonaceae</taxon>
        <taxon>Nelumbo</taxon>
    </lineage>
</organism>
<name>A0A1U8Q4X4_NELNU</name>
<dbReference type="PROSITE" id="PS50821">
    <property type="entry name" value="PAZ"/>
    <property type="match status" value="1"/>
</dbReference>
<dbReference type="PANTHER" id="PTHR14950">
    <property type="entry name" value="DICER-RELATED"/>
    <property type="match status" value="1"/>
</dbReference>
<dbReference type="InterPro" id="IPR014001">
    <property type="entry name" value="Helicase_ATP-bd"/>
</dbReference>
<evidence type="ECO:0000256" key="3">
    <source>
        <dbReference type="ARBA" id="ARBA00004123"/>
    </source>
</evidence>
<dbReference type="CDD" id="cd18802">
    <property type="entry name" value="SF2_C_dicer"/>
    <property type="match status" value="1"/>
</dbReference>
<evidence type="ECO:0000256" key="19">
    <source>
        <dbReference type="SAM" id="MobiDB-lite"/>
    </source>
</evidence>
<evidence type="ECO:0000256" key="16">
    <source>
        <dbReference type="ARBA" id="ARBA00023242"/>
    </source>
</evidence>
<dbReference type="FunCoup" id="A0A1U8Q4X4">
    <property type="interactions" value="2189"/>
</dbReference>
<dbReference type="CDD" id="cd00593">
    <property type="entry name" value="RIBOc"/>
    <property type="match status" value="2"/>
</dbReference>
<comment type="similarity">
    <text evidence="17 18">Belongs to the helicase family. Dicer subfamily.</text>
</comment>
<protein>
    <submittedName>
        <fullName evidence="26">Endoribonuclease Dicer homolog 3a isoform X1</fullName>
    </submittedName>
</protein>
<feature type="region of interest" description="Disordered" evidence="19">
    <location>
        <begin position="1627"/>
        <end position="1646"/>
    </location>
</feature>
<dbReference type="Gene3D" id="1.10.1520.10">
    <property type="entry name" value="Ribonuclease III domain"/>
    <property type="match status" value="2"/>
</dbReference>
<keyword evidence="14" id="KW-0943">RNA-mediated gene silencing</keyword>
<dbReference type="InterPro" id="IPR001650">
    <property type="entry name" value="Helicase_C-like"/>
</dbReference>
<keyword evidence="9" id="KW-0378">Hydrolase</keyword>
<comment type="cofactor">
    <cofactor evidence="1">
        <name>Mn(2+)</name>
        <dbReference type="ChEBI" id="CHEBI:29035"/>
    </cofactor>
</comment>
<dbReference type="Gene3D" id="2.170.260.10">
    <property type="entry name" value="paz domain"/>
    <property type="match status" value="1"/>
</dbReference>
<dbReference type="GO" id="GO:0010267">
    <property type="term" value="P:ta-siRNA processing"/>
    <property type="evidence" value="ECO:0007669"/>
    <property type="project" value="UniProtKB-ARBA"/>
</dbReference>
<keyword evidence="12" id="KW-0460">Magnesium</keyword>
<dbReference type="Gene3D" id="3.40.50.300">
    <property type="entry name" value="P-loop containing nucleotide triphosphate hydrolases"/>
    <property type="match status" value="2"/>
</dbReference>
<evidence type="ECO:0000256" key="18">
    <source>
        <dbReference type="PROSITE-ProRule" id="PRU00657"/>
    </source>
</evidence>
<keyword evidence="16" id="KW-0539">Nucleus</keyword>
<dbReference type="GO" id="GO:0005737">
    <property type="term" value="C:cytoplasm"/>
    <property type="evidence" value="ECO:0000318"/>
    <property type="project" value="GO_Central"/>
</dbReference>
<dbReference type="FunFam" id="3.40.50.300:FF:000420">
    <property type="entry name" value="Endoribonuclease dicer-like 1"/>
    <property type="match status" value="1"/>
</dbReference>
<dbReference type="SUPFAM" id="SSF101690">
    <property type="entry name" value="PAZ domain"/>
    <property type="match status" value="1"/>
</dbReference>
<proteinExistence type="inferred from homology"/>
<dbReference type="SUPFAM" id="SSF52540">
    <property type="entry name" value="P-loop containing nucleoside triphosphate hydrolases"/>
    <property type="match status" value="1"/>
</dbReference>
<dbReference type="InterPro" id="IPR038248">
    <property type="entry name" value="Dicer_dimer_sf"/>
</dbReference>
<dbReference type="STRING" id="4432.A0A1U8Q4X4"/>
<dbReference type="Proteomes" id="UP000189703">
    <property type="component" value="Unplaced"/>
</dbReference>
<dbReference type="FunFam" id="2.170.260.10:FF:000004">
    <property type="entry name" value="Dicer-like 104"/>
    <property type="match status" value="1"/>
</dbReference>
<dbReference type="PROSITE" id="PS51192">
    <property type="entry name" value="HELICASE_ATP_BIND_1"/>
    <property type="match status" value="1"/>
</dbReference>
<feature type="domain" description="RNase III" evidence="20">
    <location>
        <begin position="1028"/>
        <end position="1200"/>
    </location>
</feature>
<dbReference type="FunFam" id="3.40.50.300:FF:000705">
    <property type="entry name" value="Endoribonuclease dicer-like protein"/>
    <property type="match status" value="1"/>
</dbReference>
<feature type="domain" description="PAZ" evidence="21">
    <location>
        <begin position="874"/>
        <end position="1003"/>
    </location>
</feature>
<feature type="domain" description="RNase III" evidence="20">
    <location>
        <begin position="1241"/>
        <end position="1385"/>
    </location>
</feature>
<dbReference type="InterPro" id="IPR003100">
    <property type="entry name" value="PAZ_dom"/>
</dbReference>
<dbReference type="PROSITE" id="PS50142">
    <property type="entry name" value="RNASE_3_2"/>
    <property type="match status" value="2"/>
</dbReference>
<dbReference type="InParanoid" id="A0A1U8Q4X4"/>
<dbReference type="FunFam" id="1.10.1520.10:FF:000008">
    <property type="entry name" value="Dicer-like 104"/>
    <property type="match status" value="1"/>
</dbReference>
<dbReference type="PROSITE" id="PS51327">
    <property type="entry name" value="DICER_DSRBF"/>
    <property type="match status" value="1"/>
</dbReference>
<dbReference type="InterPro" id="IPR005034">
    <property type="entry name" value="Dicer_dimerisation"/>
</dbReference>
<dbReference type="InterPro" id="IPR011545">
    <property type="entry name" value="DEAD/DEAH_box_helicase_dom"/>
</dbReference>
<dbReference type="InterPro" id="IPR027417">
    <property type="entry name" value="P-loop_NTPase"/>
</dbReference>
<evidence type="ECO:0000256" key="14">
    <source>
        <dbReference type="ARBA" id="ARBA00023158"/>
    </source>
</evidence>
<dbReference type="GO" id="GO:0005524">
    <property type="term" value="F:ATP binding"/>
    <property type="evidence" value="ECO:0007669"/>
    <property type="project" value="UniProtKB-KW"/>
</dbReference>
<evidence type="ECO:0000313" key="26">
    <source>
        <dbReference type="RefSeq" id="XP_019053853.1"/>
    </source>
</evidence>
<dbReference type="InterPro" id="IPR036085">
    <property type="entry name" value="PAZ_dom_sf"/>
</dbReference>
<evidence type="ECO:0000259" key="23">
    <source>
        <dbReference type="PROSITE" id="PS51194"/>
    </source>
</evidence>
<accession>A0A1U8Q4X4</accession>
<dbReference type="CDD" id="cd18034">
    <property type="entry name" value="DEXHc_dicer"/>
    <property type="match status" value="1"/>
</dbReference>
<dbReference type="SUPFAM" id="SSF69065">
    <property type="entry name" value="RNase III domain-like"/>
    <property type="match status" value="2"/>
</dbReference>
<dbReference type="SMART" id="SM00490">
    <property type="entry name" value="HELICc"/>
    <property type="match status" value="1"/>
</dbReference>
<comment type="subcellular location">
    <subcellularLocation>
        <location evidence="3">Nucleus</location>
    </subcellularLocation>
</comment>
<evidence type="ECO:0000256" key="2">
    <source>
        <dbReference type="ARBA" id="ARBA00001946"/>
    </source>
</evidence>
<dbReference type="PROSITE" id="PS51194">
    <property type="entry name" value="HELICASE_CTER"/>
    <property type="match status" value="1"/>
</dbReference>
<dbReference type="GO" id="GO:0005634">
    <property type="term" value="C:nucleus"/>
    <property type="evidence" value="ECO:0000318"/>
    <property type="project" value="GO_Central"/>
</dbReference>
<keyword evidence="25" id="KW-1185">Reference proteome</keyword>
<comment type="cofactor">
    <cofactor evidence="2">
        <name>Mg(2+)</name>
        <dbReference type="ChEBI" id="CHEBI:18420"/>
    </cofactor>
</comment>
<evidence type="ECO:0000259" key="21">
    <source>
        <dbReference type="PROSITE" id="PS50821"/>
    </source>
</evidence>
<keyword evidence="11" id="KW-0067">ATP-binding</keyword>
<feature type="domain" description="Helicase ATP-binding" evidence="22">
    <location>
        <begin position="33"/>
        <end position="208"/>
    </location>
</feature>
<evidence type="ECO:0000256" key="12">
    <source>
        <dbReference type="ARBA" id="ARBA00022842"/>
    </source>
</evidence>
<dbReference type="RefSeq" id="XP_019053853.1">
    <property type="nucleotide sequence ID" value="XM_019198308.1"/>
</dbReference>
<evidence type="ECO:0000256" key="1">
    <source>
        <dbReference type="ARBA" id="ARBA00001936"/>
    </source>
</evidence>
<evidence type="ECO:0000256" key="9">
    <source>
        <dbReference type="ARBA" id="ARBA00022801"/>
    </source>
</evidence>
<dbReference type="InterPro" id="IPR000999">
    <property type="entry name" value="RNase_III_dom"/>
</dbReference>
<dbReference type="Pfam" id="PF03368">
    <property type="entry name" value="Dicer_dimer"/>
    <property type="match status" value="1"/>
</dbReference>
<dbReference type="Gene3D" id="3.30.160.20">
    <property type="match status" value="1"/>
</dbReference>
<keyword evidence="15" id="KW-0464">Manganese</keyword>
<evidence type="ECO:0000256" key="11">
    <source>
        <dbReference type="ARBA" id="ARBA00022840"/>
    </source>
</evidence>
<evidence type="ECO:0000256" key="8">
    <source>
        <dbReference type="ARBA" id="ARBA00022759"/>
    </source>
</evidence>
<keyword evidence="13 18" id="KW-0694">RNA-binding</keyword>
<evidence type="ECO:0000256" key="7">
    <source>
        <dbReference type="ARBA" id="ARBA00022741"/>
    </source>
</evidence>
<dbReference type="Pfam" id="PF02170">
    <property type="entry name" value="PAZ"/>
    <property type="match status" value="1"/>
</dbReference>
<keyword evidence="6" id="KW-0677">Repeat</keyword>
<dbReference type="Gene3D" id="3.30.160.380">
    <property type="entry name" value="Dicer dimerisation domain"/>
    <property type="match status" value="1"/>
</dbReference>
<dbReference type="Pfam" id="PF00636">
    <property type="entry name" value="Ribonuclease_3"/>
    <property type="match status" value="2"/>
</dbReference>
<evidence type="ECO:0000256" key="17">
    <source>
        <dbReference type="ARBA" id="ARBA00035116"/>
    </source>
</evidence>
<evidence type="ECO:0000256" key="15">
    <source>
        <dbReference type="ARBA" id="ARBA00023211"/>
    </source>
</evidence>
<evidence type="ECO:0000256" key="10">
    <source>
        <dbReference type="ARBA" id="ARBA00022806"/>
    </source>
</evidence>
<dbReference type="GeneID" id="104600522"/>
<dbReference type="SMART" id="SM00949">
    <property type="entry name" value="PAZ"/>
    <property type="match status" value="1"/>
</dbReference>
<keyword evidence="5" id="KW-0479">Metal-binding</keyword>
<dbReference type="FunFam" id="3.30.160.380:FF:000001">
    <property type="entry name" value="Endoribonuclease dicer-like 1"/>
    <property type="match status" value="1"/>
</dbReference>
<dbReference type="InterPro" id="IPR036389">
    <property type="entry name" value="RNase_III_sf"/>
</dbReference>
<evidence type="ECO:0000259" key="24">
    <source>
        <dbReference type="PROSITE" id="PS51327"/>
    </source>
</evidence>